<gene>
    <name evidence="1" type="ORF">AB205_0184710</name>
</gene>
<dbReference type="EMBL" id="KV941952">
    <property type="protein sequence ID" value="PIO28237.1"/>
    <property type="molecule type" value="Genomic_DNA"/>
</dbReference>
<protein>
    <submittedName>
        <fullName evidence="1">Uncharacterized protein</fullName>
    </submittedName>
</protein>
<evidence type="ECO:0000313" key="2">
    <source>
        <dbReference type="Proteomes" id="UP000228934"/>
    </source>
</evidence>
<proteinExistence type="predicted"/>
<evidence type="ECO:0000313" key="1">
    <source>
        <dbReference type="EMBL" id="PIO28237.1"/>
    </source>
</evidence>
<organism evidence="1 2">
    <name type="scientific">Aquarana catesbeiana</name>
    <name type="common">American bullfrog</name>
    <name type="synonym">Rana catesbeiana</name>
    <dbReference type="NCBI Taxonomy" id="8400"/>
    <lineage>
        <taxon>Eukaryota</taxon>
        <taxon>Metazoa</taxon>
        <taxon>Chordata</taxon>
        <taxon>Craniata</taxon>
        <taxon>Vertebrata</taxon>
        <taxon>Euteleostomi</taxon>
        <taxon>Amphibia</taxon>
        <taxon>Batrachia</taxon>
        <taxon>Anura</taxon>
        <taxon>Neobatrachia</taxon>
        <taxon>Ranoidea</taxon>
        <taxon>Ranidae</taxon>
        <taxon>Aquarana</taxon>
    </lineage>
</organism>
<accession>A0A2G9RK23</accession>
<keyword evidence="2" id="KW-1185">Reference proteome</keyword>
<reference evidence="2" key="1">
    <citation type="journal article" date="2017" name="Nat. Commun.">
        <title>The North American bullfrog draft genome provides insight into hormonal regulation of long noncoding RNA.</title>
        <authorList>
            <person name="Hammond S.A."/>
            <person name="Warren R.L."/>
            <person name="Vandervalk B.P."/>
            <person name="Kucuk E."/>
            <person name="Khan H."/>
            <person name="Gibb E.A."/>
            <person name="Pandoh P."/>
            <person name="Kirk H."/>
            <person name="Zhao Y."/>
            <person name="Jones M."/>
            <person name="Mungall A.J."/>
            <person name="Coope R."/>
            <person name="Pleasance S."/>
            <person name="Moore R.A."/>
            <person name="Holt R.A."/>
            <person name="Round J.M."/>
            <person name="Ohora S."/>
            <person name="Walle B.V."/>
            <person name="Veldhoen N."/>
            <person name="Helbing C.C."/>
            <person name="Birol I."/>
        </authorList>
    </citation>
    <scope>NUCLEOTIDE SEQUENCE [LARGE SCALE GENOMIC DNA]</scope>
</reference>
<name>A0A2G9RK23_AQUCT</name>
<sequence>MAFVATFYLHWYLRSNFSNAFFFFKYIVNGRDQQPLTMMRRARAPGGHAGTYFWDHILVRDPRVIQPPYSRHLAMGQLVTG</sequence>
<dbReference type="AlphaFoldDB" id="A0A2G9RK23"/>
<dbReference type="Proteomes" id="UP000228934">
    <property type="component" value="Unassembled WGS sequence"/>
</dbReference>